<evidence type="ECO:0000259" key="2">
    <source>
        <dbReference type="PROSITE" id="PS50885"/>
    </source>
</evidence>
<dbReference type="SMART" id="SM00304">
    <property type="entry name" value="HAMP"/>
    <property type="match status" value="1"/>
</dbReference>
<evidence type="ECO:0000313" key="4">
    <source>
        <dbReference type="EMBL" id="SDM35394.1"/>
    </source>
</evidence>
<dbReference type="InterPro" id="IPR050469">
    <property type="entry name" value="Diguanylate_Cyclase"/>
</dbReference>
<keyword evidence="1" id="KW-1133">Transmembrane helix</keyword>
<dbReference type="GO" id="GO:0052621">
    <property type="term" value="F:diguanylate cyclase activity"/>
    <property type="evidence" value="ECO:0007669"/>
    <property type="project" value="TreeGrafter"/>
</dbReference>
<keyword evidence="1" id="KW-0812">Transmembrane</keyword>
<dbReference type="EMBL" id="FNHB01000004">
    <property type="protein sequence ID" value="SDM35394.1"/>
    <property type="molecule type" value="Genomic_DNA"/>
</dbReference>
<dbReference type="FunFam" id="3.30.70.270:FF:000001">
    <property type="entry name" value="Diguanylate cyclase domain protein"/>
    <property type="match status" value="1"/>
</dbReference>
<feature type="domain" description="GGDEF" evidence="3">
    <location>
        <begin position="229"/>
        <end position="358"/>
    </location>
</feature>
<reference evidence="4 5" key="1">
    <citation type="submission" date="2016-10" db="EMBL/GenBank/DDBJ databases">
        <authorList>
            <person name="de Groot N.N."/>
        </authorList>
    </citation>
    <scope>NUCLEOTIDE SEQUENCE [LARGE SCALE GENOMIC DNA]</scope>
    <source>
        <strain evidence="4 5">DSM 1736</strain>
    </source>
</reference>
<dbReference type="STRING" id="146817.SAMN04488502_10430"/>
<dbReference type="RefSeq" id="WP_092072011.1">
    <property type="nucleotide sequence ID" value="NZ_FNHB01000004.1"/>
</dbReference>
<dbReference type="InterPro" id="IPR043128">
    <property type="entry name" value="Rev_trsase/Diguanyl_cyclase"/>
</dbReference>
<dbReference type="Proteomes" id="UP000214880">
    <property type="component" value="Unassembled WGS sequence"/>
</dbReference>
<dbReference type="InterPro" id="IPR003660">
    <property type="entry name" value="HAMP_dom"/>
</dbReference>
<dbReference type="SUPFAM" id="SSF55073">
    <property type="entry name" value="Nucleotide cyclase"/>
    <property type="match status" value="1"/>
</dbReference>
<evidence type="ECO:0000256" key="1">
    <source>
        <dbReference type="SAM" id="Phobius"/>
    </source>
</evidence>
<keyword evidence="1" id="KW-0472">Membrane</keyword>
<feature type="transmembrane region" description="Helical" evidence="1">
    <location>
        <begin position="20"/>
        <end position="43"/>
    </location>
</feature>
<dbReference type="Pfam" id="PF00672">
    <property type="entry name" value="HAMP"/>
    <property type="match status" value="1"/>
</dbReference>
<evidence type="ECO:0000259" key="3">
    <source>
        <dbReference type="PROSITE" id="PS50887"/>
    </source>
</evidence>
<dbReference type="SUPFAM" id="SSF158472">
    <property type="entry name" value="HAMP domain-like"/>
    <property type="match status" value="1"/>
</dbReference>
<gene>
    <name evidence="4" type="ORF">SAMN04488502_10430</name>
</gene>
<dbReference type="Pfam" id="PF00990">
    <property type="entry name" value="GGDEF"/>
    <property type="match status" value="1"/>
</dbReference>
<dbReference type="AlphaFoldDB" id="A0A1G9SIS5"/>
<dbReference type="NCBIfam" id="TIGR00254">
    <property type="entry name" value="GGDEF"/>
    <property type="match status" value="1"/>
</dbReference>
<dbReference type="PANTHER" id="PTHR45138">
    <property type="entry name" value="REGULATORY COMPONENTS OF SENSORY TRANSDUCTION SYSTEM"/>
    <property type="match status" value="1"/>
</dbReference>
<proteinExistence type="predicted"/>
<dbReference type="PROSITE" id="PS50885">
    <property type="entry name" value="HAMP"/>
    <property type="match status" value="1"/>
</dbReference>
<feature type="transmembrane region" description="Helical" evidence="1">
    <location>
        <begin position="93"/>
        <end position="115"/>
    </location>
</feature>
<dbReference type="PROSITE" id="PS50887">
    <property type="entry name" value="GGDEF"/>
    <property type="match status" value="1"/>
</dbReference>
<dbReference type="SMART" id="SM00267">
    <property type="entry name" value="GGDEF"/>
    <property type="match status" value="1"/>
</dbReference>
<dbReference type="Gene3D" id="6.10.340.10">
    <property type="match status" value="1"/>
</dbReference>
<dbReference type="CDD" id="cd06225">
    <property type="entry name" value="HAMP"/>
    <property type="match status" value="1"/>
</dbReference>
<dbReference type="PANTHER" id="PTHR45138:SF9">
    <property type="entry name" value="DIGUANYLATE CYCLASE DGCM-RELATED"/>
    <property type="match status" value="1"/>
</dbReference>
<feature type="domain" description="HAMP" evidence="2">
    <location>
        <begin position="116"/>
        <end position="168"/>
    </location>
</feature>
<accession>A0A1G9SIS5</accession>
<organism evidence="4 5">
    <name type="scientific">Dendrosporobacter quercicolus</name>
    <dbReference type="NCBI Taxonomy" id="146817"/>
    <lineage>
        <taxon>Bacteria</taxon>
        <taxon>Bacillati</taxon>
        <taxon>Bacillota</taxon>
        <taxon>Negativicutes</taxon>
        <taxon>Selenomonadales</taxon>
        <taxon>Sporomusaceae</taxon>
        <taxon>Dendrosporobacter</taxon>
    </lineage>
</organism>
<dbReference type="InterPro" id="IPR029787">
    <property type="entry name" value="Nucleotide_cyclase"/>
</dbReference>
<dbReference type="GO" id="GO:0007165">
    <property type="term" value="P:signal transduction"/>
    <property type="evidence" value="ECO:0007669"/>
    <property type="project" value="InterPro"/>
</dbReference>
<dbReference type="InterPro" id="IPR000160">
    <property type="entry name" value="GGDEF_dom"/>
</dbReference>
<dbReference type="GO" id="GO:0016020">
    <property type="term" value="C:membrane"/>
    <property type="evidence" value="ECO:0007669"/>
    <property type="project" value="InterPro"/>
</dbReference>
<keyword evidence="5" id="KW-1185">Reference proteome</keyword>
<name>A0A1G9SIS5_9FIRM</name>
<evidence type="ECO:0000313" key="5">
    <source>
        <dbReference type="Proteomes" id="UP000214880"/>
    </source>
</evidence>
<dbReference type="Gene3D" id="3.30.70.270">
    <property type="match status" value="1"/>
</dbReference>
<dbReference type="CDD" id="cd01949">
    <property type="entry name" value="GGDEF"/>
    <property type="match status" value="1"/>
</dbReference>
<dbReference type="OrthoDB" id="1674430at2"/>
<protein>
    <submittedName>
        <fullName evidence="4">Diguanylate cyclase (GGDEF) domain-containing protein</fullName>
    </submittedName>
</protein>
<sequence length="360" mass="40651">MHLLRLNISKISLDLKTRMVVTVAGVIIFMALISFSLICSYTLQLLDSVTKIQMTGQQAYWAGGSRSGLSESSREVAAVGSYRNFFQEIQARFIKLILSLLIVLVAAISLAVRLIHGMLRPVELLSRQTAAMRSGDWRIRLDERQNGSLGELAKSINQMVQQLQYFYRLAISKERELEDLSVNLESIIDQRTETLKQLAITDALTGVYNHRHIMECLAIELELANQYQAPLALAIFDIDFFKQVNDSYGHMEGDKVLTCVAACLQENVRQKDILGRYGGEEFFLILPQTNLTQAYAMVERLRVLVSHLVIGERRIQVTVSVGVAGYKGETMEEFIRRADRSLYHAKESGRNKSVQEGMVI</sequence>